<dbReference type="EMBL" id="BGZK01001941">
    <property type="protein sequence ID" value="GBP88566.1"/>
    <property type="molecule type" value="Genomic_DNA"/>
</dbReference>
<dbReference type="InterPro" id="IPR052035">
    <property type="entry name" value="ZnF_BED_domain_contain"/>
</dbReference>
<dbReference type="OrthoDB" id="1607513at2759"/>
<gene>
    <name evidence="8" type="primary">Zbed4</name>
    <name evidence="8" type="ORF">EVAR_21774_1</name>
</gene>
<comment type="subcellular location">
    <subcellularLocation>
        <location evidence="1">Nucleus</location>
    </subcellularLocation>
</comment>
<evidence type="ECO:0000256" key="1">
    <source>
        <dbReference type="ARBA" id="ARBA00004123"/>
    </source>
</evidence>
<comment type="caution">
    <text evidence="8">The sequence shown here is derived from an EMBL/GenBank/DDBJ whole genome shotgun (WGS) entry which is preliminary data.</text>
</comment>
<evidence type="ECO:0000259" key="7">
    <source>
        <dbReference type="Pfam" id="PF05699"/>
    </source>
</evidence>
<name>A0A4C1ZJ99_EUMVA</name>
<evidence type="ECO:0000256" key="6">
    <source>
        <dbReference type="SAM" id="MobiDB-lite"/>
    </source>
</evidence>
<dbReference type="PANTHER" id="PTHR46481">
    <property type="entry name" value="ZINC FINGER BED DOMAIN-CONTAINING PROTEIN 4"/>
    <property type="match status" value="1"/>
</dbReference>
<reference evidence="8 9" key="1">
    <citation type="journal article" date="2019" name="Commun. Biol.">
        <title>The bagworm genome reveals a unique fibroin gene that provides high tensile strength.</title>
        <authorList>
            <person name="Kono N."/>
            <person name="Nakamura H."/>
            <person name="Ohtoshi R."/>
            <person name="Tomita M."/>
            <person name="Numata K."/>
            <person name="Arakawa K."/>
        </authorList>
    </citation>
    <scope>NUCLEOTIDE SEQUENCE [LARGE SCALE GENOMIC DNA]</scope>
</reference>
<dbReference type="GO" id="GO:0046983">
    <property type="term" value="F:protein dimerization activity"/>
    <property type="evidence" value="ECO:0007669"/>
    <property type="project" value="InterPro"/>
</dbReference>
<feature type="domain" description="HAT C-terminal dimerisation" evidence="7">
    <location>
        <begin position="234"/>
        <end position="319"/>
    </location>
</feature>
<organism evidence="8 9">
    <name type="scientific">Eumeta variegata</name>
    <name type="common">Bagworm moth</name>
    <name type="synonym">Eumeta japonica</name>
    <dbReference type="NCBI Taxonomy" id="151549"/>
    <lineage>
        <taxon>Eukaryota</taxon>
        <taxon>Metazoa</taxon>
        <taxon>Ecdysozoa</taxon>
        <taxon>Arthropoda</taxon>
        <taxon>Hexapoda</taxon>
        <taxon>Insecta</taxon>
        <taxon>Pterygota</taxon>
        <taxon>Neoptera</taxon>
        <taxon>Endopterygota</taxon>
        <taxon>Lepidoptera</taxon>
        <taxon>Glossata</taxon>
        <taxon>Ditrysia</taxon>
        <taxon>Tineoidea</taxon>
        <taxon>Psychidae</taxon>
        <taxon>Oiketicinae</taxon>
        <taxon>Eumeta</taxon>
    </lineage>
</organism>
<proteinExistence type="predicted"/>
<evidence type="ECO:0000313" key="8">
    <source>
        <dbReference type="EMBL" id="GBP88566.1"/>
    </source>
</evidence>
<dbReference type="InterPro" id="IPR008906">
    <property type="entry name" value="HATC_C_dom"/>
</dbReference>
<keyword evidence="5" id="KW-0539">Nucleus</keyword>
<evidence type="ECO:0000256" key="5">
    <source>
        <dbReference type="ARBA" id="ARBA00023242"/>
    </source>
</evidence>
<dbReference type="AlphaFoldDB" id="A0A4C1ZJ99"/>
<dbReference type="Proteomes" id="UP000299102">
    <property type="component" value="Unassembled WGS sequence"/>
</dbReference>
<dbReference type="PANTHER" id="PTHR46481:SF10">
    <property type="entry name" value="ZINC FINGER BED DOMAIN-CONTAINING PROTEIN 39"/>
    <property type="match status" value="1"/>
</dbReference>
<keyword evidence="9" id="KW-1185">Reference proteome</keyword>
<feature type="region of interest" description="Disordered" evidence="6">
    <location>
        <begin position="1"/>
        <end position="31"/>
    </location>
</feature>
<dbReference type="GO" id="GO:0005634">
    <property type="term" value="C:nucleus"/>
    <property type="evidence" value="ECO:0007669"/>
    <property type="project" value="UniProtKB-SubCell"/>
</dbReference>
<dbReference type="STRING" id="151549.A0A4C1ZJ99"/>
<keyword evidence="2" id="KW-0479">Metal-binding</keyword>
<dbReference type="GO" id="GO:0008270">
    <property type="term" value="F:zinc ion binding"/>
    <property type="evidence" value="ECO:0007669"/>
    <property type="project" value="UniProtKB-KW"/>
</dbReference>
<protein>
    <submittedName>
        <fullName evidence="8">Zinc finger BED domain-containing protein 4</fullName>
    </submittedName>
</protein>
<keyword evidence="3" id="KW-0863">Zinc-finger</keyword>
<feature type="compositionally biased region" description="Low complexity" evidence="6">
    <location>
        <begin position="9"/>
        <end position="20"/>
    </location>
</feature>
<sequence length="329" mass="37503">MQQSIPGTSGSSIVSQSSPAPTAPPPTKRQKVETRWNSVFYMIERIVELQDAVRSTLALVVRNLPILSSEDWTTCAQLCQILRPFEEMTKAMSGEKYLTGSFVIIMVRCLKEPCKKILGNTEFVSSVRDVALKLQLGLEERFQRVEQSGTLALNTFLDSHFKTQAFSDTNKAAKTKERIRKLVAAQIAKHQTNPIPSKSSTEKKTDNYSPWDIFDGLINQNESSGTPLSKAIKEADMYLADDILLRRNASGEWNSPFVWWKNHRHVYPNLLKLFIQNCNIVATSVPCERMFSKSGLLINSRRTRLTTRKVEKIMFLNVNLSEQRFQNYY</sequence>
<evidence type="ECO:0000313" key="9">
    <source>
        <dbReference type="Proteomes" id="UP000299102"/>
    </source>
</evidence>
<dbReference type="Pfam" id="PF05699">
    <property type="entry name" value="Dimer_Tnp_hAT"/>
    <property type="match status" value="1"/>
</dbReference>
<evidence type="ECO:0000256" key="2">
    <source>
        <dbReference type="ARBA" id="ARBA00022723"/>
    </source>
</evidence>
<evidence type="ECO:0000256" key="4">
    <source>
        <dbReference type="ARBA" id="ARBA00022833"/>
    </source>
</evidence>
<evidence type="ECO:0000256" key="3">
    <source>
        <dbReference type="ARBA" id="ARBA00022771"/>
    </source>
</evidence>
<dbReference type="InterPro" id="IPR012337">
    <property type="entry name" value="RNaseH-like_sf"/>
</dbReference>
<dbReference type="SUPFAM" id="SSF53098">
    <property type="entry name" value="Ribonuclease H-like"/>
    <property type="match status" value="1"/>
</dbReference>
<keyword evidence="4" id="KW-0862">Zinc</keyword>
<accession>A0A4C1ZJ99</accession>